<name>A0A5E4MU19_9HEMI</name>
<sequence>MYCTTINRLPRDASGSFSQTGSHTSSVRADIWSPGPCPSDAGTPRCTRGQSSPAQPHKEVRDDFPSSAGLLHSPPSLVPYFDSLPPFRYPDVPLLNLRNVLRQLTAIRPRSKATRSIGGHSVSTLIVISDTILYEDAIRRATCLCCLTKALRGSCGDLLDITYFCWLWTIGDVADGIGCCIDREVSSETIVLIMLVSWNKWIAMKAYVLLVLGTKEEEEKQTLKGTAIVCRSRHWSIG</sequence>
<organism evidence="2 3">
    <name type="scientific">Cinara cedri</name>
    <dbReference type="NCBI Taxonomy" id="506608"/>
    <lineage>
        <taxon>Eukaryota</taxon>
        <taxon>Metazoa</taxon>
        <taxon>Ecdysozoa</taxon>
        <taxon>Arthropoda</taxon>
        <taxon>Hexapoda</taxon>
        <taxon>Insecta</taxon>
        <taxon>Pterygota</taxon>
        <taxon>Neoptera</taxon>
        <taxon>Paraneoptera</taxon>
        <taxon>Hemiptera</taxon>
        <taxon>Sternorrhyncha</taxon>
        <taxon>Aphidomorpha</taxon>
        <taxon>Aphidoidea</taxon>
        <taxon>Aphididae</taxon>
        <taxon>Lachninae</taxon>
        <taxon>Cinara</taxon>
    </lineage>
</organism>
<evidence type="ECO:0000313" key="2">
    <source>
        <dbReference type="EMBL" id="VVC35049.1"/>
    </source>
</evidence>
<evidence type="ECO:0000313" key="3">
    <source>
        <dbReference type="Proteomes" id="UP000325440"/>
    </source>
</evidence>
<gene>
    <name evidence="2" type="ORF">CINCED_3A006516</name>
</gene>
<accession>A0A5E4MU19</accession>
<dbReference type="EMBL" id="CABPRJ010001041">
    <property type="protein sequence ID" value="VVC35049.1"/>
    <property type="molecule type" value="Genomic_DNA"/>
</dbReference>
<evidence type="ECO:0000256" key="1">
    <source>
        <dbReference type="SAM" id="MobiDB-lite"/>
    </source>
</evidence>
<proteinExistence type="predicted"/>
<dbReference type="AlphaFoldDB" id="A0A5E4MU19"/>
<protein>
    <submittedName>
        <fullName evidence="2">Uncharacterized protein</fullName>
    </submittedName>
</protein>
<feature type="region of interest" description="Disordered" evidence="1">
    <location>
        <begin position="13"/>
        <end position="65"/>
    </location>
</feature>
<keyword evidence="3" id="KW-1185">Reference proteome</keyword>
<feature type="compositionally biased region" description="Polar residues" evidence="1">
    <location>
        <begin position="15"/>
        <end position="27"/>
    </location>
</feature>
<reference evidence="2 3" key="1">
    <citation type="submission" date="2019-08" db="EMBL/GenBank/DDBJ databases">
        <authorList>
            <person name="Alioto T."/>
            <person name="Alioto T."/>
            <person name="Gomez Garrido J."/>
        </authorList>
    </citation>
    <scope>NUCLEOTIDE SEQUENCE [LARGE SCALE GENOMIC DNA]</scope>
</reference>
<dbReference type="Proteomes" id="UP000325440">
    <property type="component" value="Unassembled WGS sequence"/>
</dbReference>